<evidence type="ECO:0000313" key="5">
    <source>
        <dbReference type="Ensembl" id="ENSHCOP00000018071.1"/>
    </source>
</evidence>
<organism evidence="5 6">
    <name type="scientific">Hippocampus comes</name>
    <name type="common">Tiger tail seahorse</name>
    <dbReference type="NCBI Taxonomy" id="109280"/>
    <lineage>
        <taxon>Eukaryota</taxon>
        <taxon>Metazoa</taxon>
        <taxon>Chordata</taxon>
        <taxon>Craniata</taxon>
        <taxon>Vertebrata</taxon>
        <taxon>Euteleostomi</taxon>
        <taxon>Actinopterygii</taxon>
        <taxon>Neopterygii</taxon>
        <taxon>Teleostei</taxon>
        <taxon>Neoteleostei</taxon>
        <taxon>Acanthomorphata</taxon>
        <taxon>Syngnathiaria</taxon>
        <taxon>Syngnathiformes</taxon>
        <taxon>Syngnathoidei</taxon>
        <taxon>Syngnathidae</taxon>
        <taxon>Hippocampus</taxon>
    </lineage>
</organism>
<proteinExistence type="predicted"/>
<dbReference type="Ensembl" id="ENSHCOT00000012168.1">
    <property type="protein sequence ID" value="ENSHCOP00000018071.1"/>
    <property type="gene ID" value="ENSHCOG00000002355.1"/>
</dbReference>
<keyword evidence="2" id="KW-0677">Repeat</keyword>
<feature type="compositionally biased region" description="Low complexity" evidence="4">
    <location>
        <begin position="47"/>
        <end position="65"/>
    </location>
</feature>
<dbReference type="GeneTree" id="ENSGT00940000164083"/>
<evidence type="ECO:0000256" key="1">
    <source>
        <dbReference type="ARBA" id="ARBA00022574"/>
    </source>
</evidence>
<protein>
    <submittedName>
        <fullName evidence="5">Uncharacterized protein</fullName>
    </submittedName>
</protein>
<evidence type="ECO:0000313" key="6">
    <source>
        <dbReference type="Proteomes" id="UP000264820"/>
    </source>
</evidence>
<evidence type="ECO:0000256" key="3">
    <source>
        <dbReference type="PROSITE-ProRule" id="PRU00221"/>
    </source>
</evidence>
<dbReference type="InterPro" id="IPR052254">
    <property type="entry name" value="CUL4-DDB1_E3_ligase_receptor"/>
</dbReference>
<reference evidence="5" key="2">
    <citation type="submission" date="2025-09" db="UniProtKB">
        <authorList>
            <consortium name="Ensembl"/>
        </authorList>
    </citation>
    <scope>IDENTIFICATION</scope>
</reference>
<feature type="compositionally biased region" description="Basic residues" evidence="4">
    <location>
        <begin position="20"/>
        <end position="34"/>
    </location>
</feature>
<dbReference type="Proteomes" id="UP000264820">
    <property type="component" value="Unplaced"/>
</dbReference>
<dbReference type="Pfam" id="PF23761">
    <property type="entry name" value="Beta-prop_DCAF4"/>
    <property type="match status" value="1"/>
</dbReference>
<accession>A0A3Q2YIX1</accession>
<dbReference type="STRING" id="109280.ENSHCOP00000018071"/>
<reference evidence="5" key="1">
    <citation type="submission" date="2025-08" db="UniProtKB">
        <authorList>
            <consortium name="Ensembl"/>
        </authorList>
    </citation>
    <scope>IDENTIFICATION</scope>
</reference>
<name>A0A3Q2YIX1_HIPCM</name>
<dbReference type="GO" id="GO:0080008">
    <property type="term" value="C:Cul4-RING E3 ubiquitin ligase complex"/>
    <property type="evidence" value="ECO:0007669"/>
    <property type="project" value="TreeGrafter"/>
</dbReference>
<evidence type="ECO:0000256" key="2">
    <source>
        <dbReference type="ARBA" id="ARBA00022737"/>
    </source>
</evidence>
<keyword evidence="6" id="KW-1185">Reference proteome</keyword>
<sequence>MKKWNWKDGQRDRREQQGYTRHRGRGRYRARQWRPSRVDRNGDAGPSSIRSDNQASSSSSNSSAAPELPGFYFDPEKNRYFRLLPGHNNCNPLTREQLKDKEREKERARMLAEDGKATKKAPRAGLNASLILQNRHLGLLSEMSYCRRVHECRISTMRRCKLDYQSTDDIRTIVADSKCEQVFTVSDMSHGGCKYGYMSFSKSSNSGSLSVETCDNPSITDCKVNSICWASVSYPDSHVLLCLVGVVDRPSYVTLLPASLFSNTDSNQPGMHCNFKIPTAWCCAWCLHPQFDKWFSVGLSHQVVLQQAITGKKQTISVNSDVLAQQFCVRVPLLFNGCRSGEIFGLDARKHRGSKAMSFRQESSITSVRILRDENYLLAADMSGQIKLWDIRARKPIQQYRGHYNEHAHLPIHVSEPEGLLLAVGQDCYTRCWSLRDGHLLRTIPSPHPAANDAIPSVVFSSGLGGRTGVPGLLMAVKKDLYHFPYNTDETESQDV</sequence>
<feature type="compositionally biased region" description="Basic and acidic residues" evidence="4">
    <location>
        <begin position="1"/>
        <end position="16"/>
    </location>
</feature>
<dbReference type="InterPro" id="IPR001680">
    <property type="entry name" value="WD40_rpt"/>
</dbReference>
<evidence type="ECO:0000256" key="4">
    <source>
        <dbReference type="SAM" id="MobiDB-lite"/>
    </source>
</evidence>
<dbReference type="InterPro" id="IPR036322">
    <property type="entry name" value="WD40_repeat_dom_sf"/>
</dbReference>
<keyword evidence="1 3" id="KW-0853">WD repeat</keyword>
<dbReference type="SUPFAM" id="SSF50978">
    <property type="entry name" value="WD40 repeat-like"/>
    <property type="match status" value="1"/>
</dbReference>
<dbReference type="PANTHER" id="PTHR44472">
    <property type="entry name" value="DDB1- AND CUL4-ASSOCIATED FACTOR 4-RELATED"/>
    <property type="match status" value="1"/>
</dbReference>
<dbReference type="InterPro" id="IPR015943">
    <property type="entry name" value="WD40/YVTN_repeat-like_dom_sf"/>
</dbReference>
<feature type="repeat" description="WD" evidence="3">
    <location>
        <begin position="358"/>
        <end position="399"/>
    </location>
</feature>
<feature type="region of interest" description="Disordered" evidence="4">
    <location>
        <begin position="1"/>
        <end position="69"/>
    </location>
</feature>
<dbReference type="SMART" id="SM00320">
    <property type="entry name" value="WD40"/>
    <property type="match status" value="2"/>
</dbReference>
<dbReference type="PROSITE" id="PS50082">
    <property type="entry name" value="WD_REPEATS_2"/>
    <property type="match status" value="1"/>
</dbReference>
<dbReference type="OMA" id="TRIWSFH"/>
<dbReference type="AlphaFoldDB" id="A0A3Q2YIX1"/>
<dbReference type="PANTHER" id="PTHR44472:SF1">
    <property type="entry name" value="DDB1 AND CUL4 ASSOCIATED FACTOR 4"/>
    <property type="match status" value="1"/>
</dbReference>
<dbReference type="Gene3D" id="2.130.10.10">
    <property type="entry name" value="YVTN repeat-like/Quinoprotein amine dehydrogenase"/>
    <property type="match status" value="1"/>
</dbReference>